<evidence type="ECO:0000313" key="2">
    <source>
        <dbReference type="EMBL" id="MBO8463690.1"/>
    </source>
</evidence>
<name>A0A9D9I123_9FIRM</name>
<keyword evidence="1" id="KW-1133">Transmembrane helix</keyword>
<feature type="transmembrane region" description="Helical" evidence="1">
    <location>
        <begin position="5"/>
        <end position="25"/>
    </location>
</feature>
<accession>A0A9D9I123</accession>
<proteinExistence type="predicted"/>
<dbReference type="AlphaFoldDB" id="A0A9D9I123"/>
<sequence>MKRKYFILFLGVVLIGIGFLVYVMFGQIGEEKAISAIDLEQLEEDFNSKKYKPYVETFKTDENKVNDSSKKILFVGNSLICNHDLPAVFCNLLKEMKKESEVYVIAKGSASLSDFSNQKNDLGSTLHTVLEEERWDYVILQENTKNIVSKHIEKITMDAVKQLDKKIKKNGANTAFFMTWAPKNGVVRNHTNIGLEEVQKNISDNYHQLAKEVDGMLFSIGDVFVECMKRYPNIELWEVDQSHASKEGIYLAACVMYVSIFQQSLENCNYTDEIEKDIADTLKKLASELVLSKSK</sequence>
<dbReference type="EMBL" id="JADIML010000196">
    <property type="protein sequence ID" value="MBO8463690.1"/>
    <property type="molecule type" value="Genomic_DNA"/>
</dbReference>
<evidence type="ECO:0000313" key="3">
    <source>
        <dbReference type="Proteomes" id="UP000823618"/>
    </source>
</evidence>
<reference evidence="2" key="1">
    <citation type="submission" date="2020-10" db="EMBL/GenBank/DDBJ databases">
        <authorList>
            <person name="Gilroy R."/>
        </authorList>
    </citation>
    <scope>NUCLEOTIDE SEQUENCE</scope>
    <source>
        <strain evidence="2">E3-2379</strain>
    </source>
</reference>
<protein>
    <submittedName>
        <fullName evidence="2">DUF4886 domain-containing protein</fullName>
    </submittedName>
</protein>
<dbReference type="SUPFAM" id="SSF52266">
    <property type="entry name" value="SGNH hydrolase"/>
    <property type="match status" value="1"/>
</dbReference>
<dbReference type="Gene3D" id="3.40.50.1110">
    <property type="entry name" value="SGNH hydrolase"/>
    <property type="match status" value="1"/>
</dbReference>
<dbReference type="Proteomes" id="UP000823618">
    <property type="component" value="Unassembled WGS sequence"/>
</dbReference>
<evidence type="ECO:0000256" key="1">
    <source>
        <dbReference type="SAM" id="Phobius"/>
    </source>
</evidence>
<keyword evidence="1" id="KW-0472">Membrane</keyword>
<gene>
    <name evidence="2" type="ORF">IAC13_07160</name>
</gene>
<keyword evidence="1" id="KW-0812">Transmembrane</keyword>
<organism evidence="2 3">
    <name type="scientific">Candidatus Scybalomonas excrementavium</name>
    <dbReference type="NCBI Taxonomy" id="2840943"/>
    <lineage>
        <taxon>Bacteria</taxon>
        <taxon>Bacillati</taxon>
        <taxon>Bacillota</taxon>
        <taxon>Clostridia</taxon>
        <taxon>Lachnospirales</taxon>
        <taxon>Lachnospiraceae</taxon>
        <taxon>Lachnospiraceae incertae sedis</taxon>
        <taxon>Candidatus Scybalomonas</taxon>
    </lineage>
</organism>
<reference evidence="2" key="2">
    <citation type="journal article" date="2021" name="PeerJ">
        <title>Extensive microbial diversity within the chicken gut microbiome revealed by metagenomics and culture.</title>
        <authorList>
            <person name="Gilroy R."/>
            <person name="Ravi A."/>
            <person name="Getino M."/>
            <person name="Pursley I."/>
            <person name="Horton D.L."/>
            <person name="Alikhan N.F."/>
            <person name="Baker D."/>
            <person name="Gharbi K."/>
            <person name="Hall N."/>
            <person name="Watson M."/>
            <person name="Adriaenssens E.M."/>
            <person name="Foster-Nyarko E."/>
            <person name="Jarju S."/>
            <person name="Secka A."/>
            <person name="Antonio M."/>
            <person name="Oren A."/>
            <person name="Chaudhuri R.R."/>
            <person name="La Ragione R."/>
            <person name="Hildebrand F."/>
            <person name="Pallen M.J."/>
        </authorList>
    </citation>
    <scope>NUCLEOTIDE SEQUENCE</scope>
    <source>
        <strain evidence="2">E3-2379</strain>
    </source>
</reference>
<dbReference type="InterPro" id="IPR036514">
    <property type="entry name" value="SGNH_hydro_sf"/>
</dbReference>
<comment type="caution">
    <text evidence="2">The sequence shown here is derived from an EMBL/GenBank/DDBJ whole genome shotgun (WGS) entry which is preliminary data.</text>
</comment>